<dbReference type="GO" id="GO:0030170">
    <property type="term" value="F:pyridoxal phosphate binding"/>
    <property type="evidence" value="ECO:0007669"/>
    <property type="project" value="TreeGrafter"/>
</dbReference>
<dbReference type="PIRSF" id="PIRSF000390">
    <property type="entry name" value="PLP_StrS"/>
    <property type="match status" value="1"/>
</dbReference>
<evidence type="ECO:0000313" key="5">
    <source>
        <dbReference type="Proteomes" id="UP000192934"/>
    </source>
</evidence>
<dbReference type="SUPFAM" id="SSF53383">
    <property type="entry name" value="PLP-dependent transferases"/>
    <property type="match status" value="1"/>
</dbReference>
<sequence>MIQFIDLKAQYARIQDKVEEATLRTLRSGQFIMGPEVNDLEARLSAYVGTKHTISCASGTDALVMSLMAKGVGPGDAVFTVPFTFMASAEAIATVGATPIFVDVDPLTFNIDVAALTRAVEALAQGDDADHPLPRLPDGALGQLRPRGIIAVDLFGLPADYEAINALAAKHDLFVIEDAAQSFGGRRDNARAGALAEIGCTSFFPAKPLGCYGDGGAIFTDDDGLAELLRSIRVHGQGSDKYENVRLGITGRLDAIQASILKVKLDIFDDELDQRQRVAGTYTREIEAAGLDLITPAIPDRQLSAWAQYTVKAKDAEARAACQANLADKGIPTMIYYPKPLHLQGAFAPLGYRSGDFPVSEQLGDQVFSLPMHPYLPDEQIVEIVAAMKG</sequence>
<accession>A0A1X7G178</accession>
<feature type="active site" description="Proton acceptor" evidence="1">
    <location>
        <position position="207"/>
    </location>
</feature>
<comment type="similarity">
    <text evidence="3">Belongs to the DegT/DnrJ/EryC1 family.</text>
</comment>
<protein>
    <submittedName>
        <fullName evidence="4">dTDP-4-amino-4,6-dideoxygalactose transaminase</fullName>
    </submittedName>
</protein>
<reference evidence="5" key="1">
    <citation type="submission" date="2017-04" db="EMBL/GenBank/DDBJ databases">
        <authorList>
            <person name="Varghese N."/>
            <person name="Submissions S."/>
        </authorList>
    </citation>
    <scope>NUCLEOTIDE SEQUENCE [LARGE SCALE GENOMIC DNA]</scope>
    <source>
        <strain evidence="5">Dd16</strain>
    </source>
</reference>
<dbReference type="InterPro" id="IPR015422">
    <property type="entry name" value="PyrdxlP-dep_Trfase_small"/>
</dbReference>
<gene>
    <name evidence="4" type="ORF">SAMN06295910_0955</name>
</gene>
<dbReference type="GO" id="GO:0008483">
    <property type="term" value="F:transaminase activity"/>
    <property type="evidence" value="ECO:0007669"/>
    <property type="project" value="TreeGrafter"/>
</dbReference>
<name>A0A1X7G178_9SPHN</name>
<evidence type="ECO:0000313" key="4">
    <source>
        <dbReference type="EMBL" id="SMF62120.1"/>
    </source>
</evidence>
<dbReference type="EMBL" id="LT840185">
    <property type="protein sequence ID" value="SMF62120.1"/>
    <property type="molecule type" value="Genomic_DNA"/>
</dbReference>
<dbReference type="PANTHER" id="PTHR30244:SF42">
    <property type="entry name" value="UDP-2-ACETAMIDO-2-DEOXY-3-OXO-D-GLUCURONATE AMINOTRANSFERASE"/>
    <property type="match status" value="1"/>
</dbReference>
<dbReference type="InterPro" id="IPR015424">
    <property type="entry name" value="PyrdxlP-dep_Trfase"/>
</dbReference>
<dbReference type="InterPro" id="IPR015421">
    <property type="entry name" value="PyrdxlP-dep_Trfase_major"/>
</dbReference>
<proteinExistence type="inferred from homology"/>
<dbReference type="AlphaFoldDB" id="A0A1X7G178"/>
<evidence type="ECO:0000256" key="2">
    <source>
        <dbReference type="PIRSR" id="PIRSR000390-2"/>
    </source>
</evidence>
<dbReference type="Gene3D" id="3.40.640.10">
    <property type="entry name" value="Type I PLP-dependent aspartate aminotransferase-like (Major domain)"/>
    <property type="match status" value="1"/>
</dbReference>
<dbReference type="STRING" id="941907.SAMN06295910_0955"/>
<dbReference type="RefSeq" id="WP_197685135.1">
    <property type="nucleotide sequence ID" value="NZ_LT840185.1"/>
</dbReference>
<keyword evidence="5" id="KW-1185">Reference proteome</keyword>
<dbReference type="GO" id="GO:0000271">
    <property type="term" value="P:polysaccharide biosynthetic process"/>
    <property type="evidence" value="ECO:0007669"/>
    <property type="project" value="TreeGrafter"/>
</dbReference>
<keyword evidence="2 3" id="KW-0663">Pyridoxal phosphate</keyword>
<dbReference type="InterPro" id="IPR000653">
    <property type="entry name" value="DegT/StrS_aminotransferase"/>
</dbReference>
<organism evidence="4 5">
    <name type="scientific">Allosphingosinicella indica</name>
    <dbReference type="NCBI Taxonomy" id="941907"/>
    <lineage>
        <taxon>Bacteria</taxon>
        <taxon>Pseudomonadati</taxon>
        <taxon>Pseudomonadota</taxon>
        <taxon>Alphaproteobacteria</taxon>
        <taxon>Sphingomonadales</taxon>
        <taxon>Sphingomonadaceae</taxon>
        <taxon>Allosphingosinicella</taxon>
    </lineage>
</organism>
<feature type="modified residue" description="N6-(pyridoxal phosphate)lysine" evidence="2">
    <location>
        <position position="207"/>
    </location>
</feature>
<dbReference type="Proteomes" id="UP000192934">
    <property type="component" value="Chromosome I"/>
</dbReference>
<evidence type="ECO:0000256" key="1">
    <source>
        <dbReference type="PIRSR" id="PIRSR000390-1"/>
    </source>
</evidence>
<evidence type="ECO:0000256" key="3">
    <source>
        <dbReference type="RuleBase" id="RU004508"/>
    </source>
</evidence>
<dbReference type="CDD" id="cd00616">
    <property type="entry name" value="AHBA_syn"/>
    <property type="match status" value="1"/>
</dbReference>
<dbReference type="Pfam" id="PF01041">
    <property type="entry name" value="DegT_DnrJ_EryC1"/>
    <property type="match status" value="1"/>
</dbReference>
<dbReference type="PANTHER" id="PTHR30244">
    <property type="entry name" value="TRANSAMINASE"/>
    <property type="match status" value="1"/>
</dbReference>
<dbReference type="Gene3D" id="3.90.1150.10">
    <property type="entry name" value="Aspartate Aminotransferase, domain 1"/>
    <property type="match status" value="1"/>
</dbReference>